<evidence type="ECO:0000256" key="1">
    <source>
        <dbReference type="SAM" id="MobiDB-lite"/>
    </source>
</evidence>
<dbReference type="EMBL" id="LAZR01001049">
    <property type="protein sequence ID" value="KKN51743.1"/>
    <property type="molecule type" value="Genomic_DNA"/>
</dbReference>
<comment type="caution">
    <text evidence="2">The sequence shown here is derived from an EMBL/GenBank/DDBJ whole genome shotgun (WGS) entry which is preliminary data.</text>
</comment>
<dbReference type="AlphaFoldDB" id="A0A0F9UDM9"/>
<protein>
    <submittedName>
        <fullName evidence="2">Uncharacterized protein</fullName>
    </submittedName>
</protein>
<feature type="non-terminal residue" evidence="2">
    <location>
        <position position="97"/>
    </location>
</feature>
<sequence>MKDIHDNSRLSHAEHEAEGKGRTYRQRIVSLLMTTQKSSMTDREIMAVLQVIDVNNIRPEITRLKQAGVIRESGKIKCPVTGKTVRTVCIQTEFCET</sequence>
<proteinExistence type="predicted"/>
<reference evidence="2" key="1">
    <citation type="journal article" date="2015" name="Nature">
        <title>Complex archaea that bridge the gap between prokaryotes and eukaryotes.</title>
        <authorList>
            <person name="Spang A."/>
            <person name="Saw J.H."/>
            <person name="Jorgensen S.L."/>
            <person name="Zaremba-Niedzwiedzka K."/>
            <person name="Martijn J."/>
            <person name="Lind A.E."/>
            <person name="van Eijk R."/>
            <person name="Schleper C."/>
            <person name="Guy L."/>
            <person name="Ettema T.J."/>
        </authorList>
    </citation>
    <scope>NUCLEOTIDE SEQUENCE</scope>
</reference>
<organism evidence="2">
    <name type="scientific">marine sediment metagenome</name>
    <dbReference type="NCBI Taxonomy" id="412755"/>
    <lineage>
        <taxon>unclassified sequences</taxon>
        <taxon>metagenomes</taxon>
        <taxon>ecological metagenomes</taxon>
    </lineage>
</organism>
<evidence type="ECO:0000313" key="2">
    <source>
        <dbReference type="EMBL" id="KKN51743.1"/>
    </source>
</evidence>
<name>A0A0F9UDM9_9ZZZZ</name>
<feature type="region of interest" description="Disordered" evidence="1">
    <location>
        <begin position="1"/>
        <end position="21"/>
    </location>
</feature>
<gene>
    <name evidence="2" type="ORF">LCGC14_0619200</name>
</gene>
<accession>A0A0F9UDM9</accession>